<keyword evidence="1" id="KW-0880">Kelch repeat</keyword>
<evidence type="ECO:0000313" key="4">
    <source>
        <dbReference type="EMBL" id="CAI2174136.1"/>
    </source>
</evidence>
<name>A0A9W4WRT3_9GLOM</name>
<dbReference type="OrthoDB" id="432528at2759"/>
<reference evidence="4" key="1">
    <citation type="submission" date="2022-08" db="EMBL/GenBank/DDBJ databases">
        <authorList>
            <person name="Kallberg Y."/>
            <person name="Tangrot J."/>
            <person name="Rosling A."/>
        </authorList>
    </citation>
    <scope>NUCLEOTIDE SEQUENCE</scope>
    <source>
        <strain evidence="4">Wild A</strain>
    </source>
</reference>
<keyword evidence="3" id="KW-0812">Transmembrane</keyword>
<sequence>VDSFTPVGRYAHSSALIRNKLVFFGGINDKGFCLNEVFYLDLSRSFNIVTPPWIDLTLNSRIPFKSCWGTVSPNDKEQIIYLFGGIMFNATDQDFFVSVVHSFNLNSLSWNIPNVKGITPKRRRNIQSVIDNYGKMYIFGGYADNDLGLETSLDYNDMVILNTVELSWENYIINSPKHRDLYTATLLTSGVIVYIGGFEYGLDANVTTNSKPSITTQSSPTASIIAANYESKFVTMKIIVASIGGILGLVIIIVSGFLIFRWNVKRKALPPRHINEEHTLPGDIVEHDRSSYILAY</sequence>
<evidence type="ECO:0000256" key="3">
    <source>
        <dbReference type="SAM" id="Phobius"/>
    </source>
</evidence>
<dbReference type="PANTHER" id="PTHR46093:SF18">
    <property type="entry name" value="FIBRONECTIN TYPE-III DOMAIN-CONTAINING PROTEIN"/>
    <property type="match status" value="1"/>
</dbReference>
<dbReference type="EMBL" id="CAMKVN010001166">
    <property type="protein sequence ID" value="CAI2174136.1"/>
    <property type="molecule type" value="Genomic_DNA"/>
</dbReference>
<keyword evidence="5" id="KW-1185">Reference proteome</keyword>
<gene>
    <name evidence="4" type="ORF">FWILDA_LOCUS6440</name>
</gene>
<evidence type="ECO:0000313" key="5">
    <source>
        <dbReference type="Proteomes" id="UP001153678"/>
    </source>
</evidence>
<organism evidence="4 5">
    <name type="scientific">Funneliformis geosporum</name>
    <dbReference type="NCBI Taxonomy" id="1117311"/>
    <lineage>
        <taxon>Eukaryota</taxon>
        <taxon>Fungi</taxon>
        <taxon>Fungi incertae sedis</taxon>
        <taxon>Mucoromycota</taxon>
        <taxon>Glomeromycotina</taxon>
        <taxon>Glomeromycetes</taxon>
        <taxon>Glomerales</taxon>
        <taxon>Glomeraceae</taxon>
        <taxon>Funneliformis</taxon>
    </lineage>
</organism>
<dbReference type="Gene3D" id="2.120.10.80">
    <property type="entry name" value="Kelch-type beta propeller"/>
    <property type="match status" value="1"/>
</dbReference>
<keyword evidence="3" id="KW-0472">Membrane</keyword>
<dbReference type="Pfam" id="PF24681">
    <property type="entry name" value="Kelch_KLHDC2_KLHL20_DRC7"/>
    <property type="match status" value="1"/>
</dbReference>
<evidence type="ECO:0000256" key="2">
    <source>
        <dbReference type="ARBA" id="ARBA00022737"/>
    </source>
</evidence>
<dbReference type="AlphaFoldDB" id="A0A9W4WRT3"/>
<proteinExistence type="predicted"/>
<feature type="non-terminal residue" evidence="4">
    <location>
        <position position="296"/>
    </location>
</feature>
<protein>
    <submittedName>
        <fullName evidence="4">16956_t:CDS:1</fullName>
    </submittedName>
</protein>
<evidence type="ECO:0000256" key="1">
    <source>
        <dbReference type="ARBA" id="ARBA00022441"/>
    </source>
</evidence>
<dbReference type="Proteomes" id="UP001153678">
    <property type="component" value="Unassembled WGS sequence"/>
</dbReference>
<comment type="caution">
    <text evidence="4">The sequence shown here is derived from an EMBL/GenBank/DDBJ whole genome shotgun (WGS) entry which is preliminary data.</text>
</comment>
<feature type="transmembrane region" description="Helical" evidence="3">
    <location>
        <begin position="238"/>
        <end position="260"/>
    </location>
</feature>
<keyword evidence="3" id="KW-1133">Transmembrane helix</keyword>
<dbReference type="SUPFAM" id="SSF117281">
    <property type="entry name" value="Kelch motif"/>
    <property type="match status" value="1"/>
</dbReference>
<feature type="transmembrane region" description="Helical" evidence="3">
    <location>
        <begin position="181"/>
        <end position="202"/>
    </location>
</feature>
<accession>A0A9W4WRT3</accession>
<keyword evidence="2" id="KW-0677">Repeat</keyword>
<dbReference type="InterPro" id="IPR015915">
    <property type="entry name" value="Kelch-typ_b-propeller"/>
</dbReference>
<dbReference type="PANTHER" id="PTHR46093">
    <property type="entry name" value="ACYL-COA-BINDING DOMAIN-CONTAINING PROTEIN 5"/>
    <property type="match status" value="1"/>
</dbReference>